<evidence type="ECO:0000313" key="22">
    <source>
        <dbReference type="Proteomes" id="UP001209878"/>
    </source>
</evidence>
<evidence type="ECO:0000256" key="1">
    <source>
        <dbReference type="ARBA" id="ARBA00004585"/>
    </source>
</evidence>
<evidence type="ECO:0000256" key="8">
    <source>
        <dbReference type="ARBA" id="ARBA00022771"/>
    </source>
</evidence>
<dbReference type="PROSITE" id="PS50089">
    <property type="entry name" value="ZF_RING_2"/>
    <property type="match status" value="1"/>
</dbReference>
<evidence type="ECO:0000256" key="15">
    <source>
        <dbReference type="ARBA" id="ARBA00032511"/>
    </source>
</evidence>
<evidence type="ECO:0000256" key="14">
    <source>
        <dbReference type="ARBA" id="ARBA00023140"/>
    </source>
</evidence>
<keyword evidence="8 19" id="KW-0863">Zinc-finger</keyword>
<keyword evidence="22" id="KW-1185">Reference proteome</keyword>
<protein>
    <recommendedName>
        <fullName evidence="18">Peroxisome biogenesis factor 2</fullName>
        <ecNumber evidence="17">2.3.2.36</ecNumber>
    </recommendedName>
    <alternativeName>
        <fullName evidence="15">Peroxin-2</fullName>
    </alternativeName>
</protein>
<dbReference type="AlphaFoldDB" id="A0AAD9KZ13"/>
<evidence type="ECO:0000259" key="20">
    <source>
        <dbReference type="PROSITE" id="PS50089"/>
    </source>
</evidence>
<evidence type="ECO:0000256" key="4">
    <source>
        <dbReference type="ARBA" id="ARBA00022448"/>
    </source>
</evidence>
<dbReference type="InterPro" id="IPR013083">
    <property type="entry name" value="Znf_RING/FYVE/PHD"/>
</dbReference>
<dbReference type="InterPro" id="IPR045859">
    <property type="entry name" value="RING-HC_PEX2"/>
</dbReference>
<organism evidence="21 22">
    <name type="scientific">Ridgeia piscesae</name>
    <name type="common">Tubeworm</name>
    <dbReference type="NCBI Taxonomy" id="27915"/>
    <lineage>
        <taxon>Eukaryota</taxon>
        <taxon>Metazoa</taxon>
        <taxon>Spiralia</taxon>
        <taxon>Lophotrochozoa</taxon>
        <taxon>Annelida</taxon>
        <taxon>Polychaeta</taxon>
        <taxon>Sedentaria</taxon>
        <taxon>Canalipalpata</taxon>
        <taxon>Sabellida</taxon>
        <taxon>Siboglinidae</taxon>
        <taxon>Ridgeia</taxon>
    </lineage>
</organism>
<evidence type="ECO:0000313" key="21">
    <source>
        <dbReference type="EMBL" id="KAK2180289.1"/>
    </source>
</evidence>
<keyword evidence="9" id="KW-0833">Ubl conjugation pathway</keyword>
<evidence type="ECO:0000256" key="18">
    <source>
        <dbReference type="ARBA" id="ARBA00034543"/>
    </source>
</evidence>
<feature type="domain" description="RING-type" evidence="20">
    <location>
        <begin position="179"/>
        <end position="218"/>
    </location>
</feature>
<comment type="similarity">
    <text evidence="3">Belongs to the pex2/pex10/pex12 family.</text>
</comment>
<sequence>MVVFPDQFSVHTDGATCGQQVVQLRYRSTAQGEGRSWMGRTQRLLYGLLAVGGAWLEERLDSITASVRHIKYTTQLIAMTQNVWKVAALVNFLIFLMDGKYRFLVERLLHIRPVFEKPQGVRQVGFDYVYQEMLWQGIAEFLFVVLPLINVHRVKNFLRQRLLPRSLETEGRETDYKTCAVCGDWPRSPCQVGCQHVFCHYCVQSNYMADPSFRCPKCGTFIENTDQIQPVLLVSVV</sequence>
<evidence type="ECO:0000256" key="6">
    <source>
        <dbReference type="ARBA" id="ARBA00022692"/>
    </source>
</evidence>
<evidence type="ECO:0000256" key="16">
    <source>
        <dbReference type="ARBA" id="ARBA00034438"/>
    </source>
</evidence>
<evidence type="ECO:0000256" key="13">
    <source>
        <dbReference type="ARBA" id="ARBA00023136"/>
    </source>
</evidence>
<dbReference type="PANTHER" id="PTHR48178">
    <property type="entry name" value="PEROXISOME BIOGENESIS FACTOR 2"/>
    <property type="match status" value="1"/>
</dbReference>
<dbReference type="EMBL" id="JAODUO010000450">
    <property type="protein sequence ID" value="KAK2180289.1"/>
    <property type="molecule type" value="Genomic_DNA"/>
</dbReference>
<dbReference type="GO" id="GO:0005778">
    <property type="term" value="C:peroxisomal membrane"/>
    <property type="evidence" value="ECO:0007669"/>
    <property type="project" value="UniProtKB-SubCell"/>
</dbReference>
<dbReference type="InterPro" id="IPR018957">
    <property type="entry name" value="Znf_C3HC4_RING-type"/>
</dbReference>
<comment type="pathway">
    <text evidence="2">Protein modification; protein ubiquitination.</text>
</comment>
<gene>
    <name evidence="21" type="ORF">NP493_448g03050</name>
</gene>
<keyword evidence="10" id="KW-0862">Zinc</keyword>
<dbReference type="Pfam" id="PF04757">
    <property type="entry name" value="Pex2_Pex12"/>
    <property type="match status" value="1"/>
</dbReference>
<keyword evidence="6" id="KW-0812">Transmembrane</keyword>
<dbReference type="InterPro" id="IPR025654">
    <property type="entry name" value="PEX2/10"/>
</dbReference>
<evidence type="ECO:0000256" key="9">
    <source>
        <dbReference type="ARBA" id="ARBA00022786"/>
    </source>
</evidence>
<keyword evidence="13" id="KW-0472">Membrane</keyword>
<evidence type="ECO:0000256" key="2">
    <source>
        <dbReference type="ARBA" id="ARBA00004906"/>
    </source>
</evidence>
<keyword evidence="14" id="KW-0576">Peroxisome</keyword>
<keyword evidence="11" id="KW-0653">Protein transport</keyword>
<keyword evidence="4" id="KW-0813">Transport</keyword>
<evidence type="ECO:0000256" key="7">
    <source>
        <dbReference type="ARBA" id="ARBA00022723"/>
    </source>
</evidence>
<keyword evidence="7" id="KW-0479">Metal-binding</keyword>
<evidence type="ECO:0000256" key="5">
    <source>
        <dbReference type="ARBA" id="ARBA00022679"/>
    </source>
</evidence>
<evidence type="ECO:0000256" key="19">
    <source>
        <dbReference type="PROSITE-ProRule" id="PRU00175"/>
    </source>
</evidence>
<dbReference type="GO" id="GO:0016558">
    <property type="term" value="P:protein import into peroxisome matrix"/>
    <property type="evidence" value="ECO:0007669"/>
    <property type="project" value="InterPro"/>
</dbReference>
<dbReference type="GO" id="GO:0061630">
    <property type="term" value="F:ubiquitin protein ligase activity"/>
    <property type="evidence" value="ECO:0007669"/>
    <property type="project" value="UniProtKB-EC"/>
</dbReference>
<dbReference type="InterPro" id="IPR006845">
    <property type="entry name" value="Pex_N"/>
</dbReference>
<comment type="subcellular location">
    <subcellularLocation>
        <location evidence="1">Peroxisome membrane</location>
        <topology evidence="1">Multi-pass membrane protein</topology>
    </subcellularLocation>
</comment>
<dbReference type="Gene3D" id="3.30.40.10">
    <property type="entry name" value="Zinc/RING finger domain, C3HC4 (zinc finger)"/>
    <property type="match status" value="1"/>
</dbReference>
<evidence type="ECO:0000256" key="17">
    <source>
        <dbReference type="ARBA" id="ARBA00034523"/>
    </source>
</evidence>
<dbReference type="SUPFAM" id="SSF57850">
    <property type="entry name" value="RING/U-box"/>
    <property type="match status" value="1"/>
</dbReference>
<dbReference type="Pfam" id="PF00097">
    <property type="entry name" value="zf-C3HC4"/>
    <property type="match status" value="1"/>
</dbReference>
<comment type="caution">
    <text evidence="21">The sequence shown here is derived from an EMBL/GenBank/DDBJ whole genome shotgun (WGS) entry which is preliminary data.</text>
</comment>
<keyword evidence="12" id="KW-1133">Transmembrane helix</keyword>
<comment type="catalytic activity">
    <reaction evidence="16">
        <text>[E2 ubiquitin-conjugating enzyme]-S-ubiquitinyl-L-cysteine + [acceptor protein]-L-cysteine = [E2 ubiquitin-conjugating enzyme]-L-cysteine + [acceptor protein]-S-ubiquitinyl-L-cysteine.</text>
        <dbReference type="EC" id="2.3.2.36"/>
    </reaction>
</comment>
<evidence type="ECO:0000256" key="3">
    <source>
        <dbReference type="ARBA" id="ARBA00008704"/>
    </source>
</evidence>
<dbReference type="SMART" id="SM00184">
    <property type="entry name" value="RING"/>
    <property type="match status" value="1"/>
</dbReference>
<accession>A0AAD9KZ13</accession>
<dbReference type="Proteomes" id="UP001209878">
    <property type="component" value="Unassembled WGS sequence"/>
</dbReference>
<dbReference type="InterPro" id="IPR017907">
    <property type="entry name" value="Znf_RING_CS"/>
</dbReference>
<reference evidence="21" key="1">
    <citation type="journal article" date="2023" name="Mol. Biol. Evol.">
        <title>Third-Generation Sequencing Reveals the Adaptive Role of the Epigenome in Three Deep-Sea Polychaetes.</title>
        <authorList>
            <person name="Perez M."/>
            <person name="Aroh O."/>
            <person name="Sun Y."/>
            <person name="Lan Y."/>
            <person name="Juniper S.K."/>
            <person name="Young C.R."/>
            <person name="Angers B."/>
            <person name="Qian P.Y."/>
        </authorList>
    </citation>
    <scope>NUCLEOTIDE SEQUENCE</scope>
    <source>
        <strain evidence="21">R07B-5</strain>
    </source>
</reference>
<evidence type="ECO:0000256" key="12">
    <source>
        <dbReference type="ARBA" id="ARBA00022989"/>
    </source>
</evidence>
<dbReference type="PANTHER" id="PTHR48178:SF1">
    <property type="entry name" value="PEROXISOME BIOGENESIS FACTOR 2"/>
    <property type="match status" value="1"/>
</dbReference>
<name>A0AAD9KZ13_RIDPI</name>
<dbReference type="GO" id="GO:0008270">
    <property type="term" value="F:zinc ion binding"/>
    <property type="evidence" value="ECO:0007669"/>
    <property type="project" value="UniProtKB-KW"/>
</dbReference>
<dbReference type="InterPro" id="IPR001841">
    <property type="entry name" value="Znf_RING"/>
</dbReference>
<dbReference type="CDD" id="cd16526">
    <property type="entry name" value="RING-HC_PEX2"/>
    <property type="match status" value="1"/>
</dbReference>
<dbReference type="PROSITE" id="PS00518">
    <property type="entry name" value="ZF_RING_1"/>
    <property type="match status" value="1"/>
</dbReference>
<proteinExistence type="inferred from homology"/>
<evidence type="ECO:0000256" key="10">
    <source>
        <dbReference type="ARBA" id="ARBA00022833"/>
    </source>
</evidence>
<evidence type="ECO:0000256" key="11">
    <source>
        <dbReference type="ARBA" id="ARBA00022927"/>
    </source>
</evidence>
<dbReference type="EC" id="2.3.2.36" evidence="17"/>
<keyword evidence="5" id="KW-0808">Transferase</keyword>